<dbReference type="EMBL" id="CP017717">
    <property type="protein sequence ID" value="AQZ62811.1"/>
    <property type="molecule type" value="Genomic_DNA"/>
</dbReference>
<dbReference type="OrthoDB" id="9800162at2"/>
<sequence length="593" mass="62124">MSYLDFPRLTFAGRFLSDVPTGNNDPGSFGSPDPPQPSWNAYGCGTFDLLGCKVTGGESGPGQPLAAGHPALGLDVLTSPDQASAKLVDLDPDWQVSTEIWGLTVRLTGPRGESLLSGRFRPAAFRDLWGRGGDDGGFDMMSATFVSVLEEVAYGPAAAAVPLLAELRDCSPERLSIRFTMYGITAQRCTAAFATGRLTGCVGPWSPGEPLSFVAGRRLDMGSLTSETSFGRSVAVVRGDRLVLDLGNAYPFAASPGPAHPRAARIDVAVLPGEQVQAGDVLPPGADVIDIGTAVLLPSPPPSGVISLPLPPQAAHALESRPLALLVADAGGGRRVLSRETRDGLYVRADGFVHRVEAGARATVTLHARERGEPAAGVTVHLARVLGDASVLTVPDSVVTGPDGTATVTLEAGDPHGPRPGLDGVVEQVAYSPRRNADGTLDLDGSGIDPSMDVIAAHVRDAHEPPAEEHLEDAVQRILAPYATHYPIMGEHLVNLGDLDAVRPWRAAMLLALSRDITDPNHMPVTRDLSEPKRATILRWLNGLPAAPRAMARSAPPPVSGVLPPEPKLVAARDLVARGLSAARHLSGDRGSE</sequence>
<dbReference type="AlphaFoldDB" id="A0A1U9ZXX1"/>
<accession>A0A1U9ZXX1</accession>
<gene>
    <name evidence="1" type="ORF">BKM31_16310</name>
</gene>
<evidence type="ECO:0000313" key="1">
    <source>
        <dbReference type="EMBL" id="AQZ62811.1"/>
    </source>
</evidence>
<evidence type="ECO:0000313" key="2">
    <source>
        <dbReference type="Proteomes" id="UP000190797"/>
    </source>
</evidence>
<dbReference type="RefSeq" id="WP_080038996.1">
    <property type="nucleotide sequence ID" value="NZ_CP017717.1"/>
</dbReference>
<proteinExistence type="predicted"/>
<organism evidence="1 2">
    <name type="scientific">[Actinomadura] parvosata subsp. kistnae</name>
    <dbReference type="NCBI Taxonomy" id="1909395"/>
    <lineage>
        <taxon>Bacteria</taxon>
        <taxon>Bacillati</taxon>
        <taxon>Actinomycetota</taxon>
        <taxon>Actinomycetes</taxon>
        <taxon>Streptosporangiales</taxon>
        <taxon>Streptosporangiaceae</taxon>
        <taxon>Nonomuraea</taxon>
    </lineage>
</organism>
<name>A0A1U9ZXX1_9ACTN</name>
<reference evidence="2" key="1">
    <citation type="journal article" date="2017" name="Med. Chem. Commun.">
        <title>Nonomuraea sp. ATCC 55076 harbours the largest actinomycete chromosome to date and the kistamicin biosynthetic gene cluster.</title>
        <authorList>
            <person name="Nazari B."/>
            <person name="Forneris C.C."/>
            <person name="Gibson M.I."/>
            <person name="Moon K."/>
            <person name="Schramma K.R."/>
            <person name="Seyedsayamdost M.R."/>
        </authorList>
    </citation>
    <scope>NUCLEOTIDE SEQUENCE [LARGE SCALE GENOMIC DNA]</scope>
    <source>
        <strain evidence="2">ATCC 55076</strain>
    </source>
</reference>
<dbReference type="Proteomes" id="UP000190797">
    <property type="component" value="Chromosome"/>
</dbReference>
<keyword evidence="2" id="KW-1185">Reference proteome</keyword>
<protein>
    <submittedName>
        <fullName evidence="1">Uncharacterized protein</fullName>
    </submittedName>
</protein>
<dbReference type="KEGG" id="noa:BKM31_16310"/>